<dbReference type="InterPro" id="IPR007527">
    <property type="entry name" value="Znf_SWIM"/>
</dbReference>
<dbReference type="EMBL" id="CAKMRJ010001112">
    <property type="protein sequence ID" value="CAH1423564.1"/>
    <property type="molecule type" value="Genomic_DNA"/>
</dbReference>
<organism evidence="3 4">
    <name type="scientific">Lactuca virosa</name>
    <dbReference type="NCBI Taxonomy" id="75947"/>
    <lineage>
        <taxon>Eukaryota</taxon>
        <taxon>Viridiplantae</taxon>
        <taxon>Streptophyta</taxon>
        <taxon>Embryophyta</taxon>
        <taxon>Tracheophyta</taxon>
        <taxon>Spermatophyta</taxon>
        <taxon>Magnoliopsida</taxon>
        <taxon>eudicotyledons</taxon>
        <taxon>Gunneridae</taxon>
        <taxon>Pentapetalae</taxon>
        <taxon>asterids</taxon>
        <taxon>campanulids</taxon>
        <taxon>Asterales</taxon>
        <taxon>Asteraceae</taxon>
        <taxon>Cichorioideae</taxon>
        <taxon>Cichorieae</taxon>
        <taxon>Lactucinae</taxon>
        <taxon>Lactuca</taxon>
    </lineage>
</organism>
<keyword evidence="1" id="KW-0479">Metal-binding</keyword>
<evidence type="ECO:0000259" key="2">
    <source>
        <dbReference type="PROSITE" id="PS50966"/>
    </source>
</evidence>
<name>A0AAU9M6U3_9ASTR</name>
<comment type="caution">
    <text evidence="3">The sequence shown here is derived from an EMBL/GenBank/DDBJ whole genome shotgun (WGS) entry which is preliminary data.</text>
</comment>
<sequence length="561" mass="65186">MSYVNSCSDLHSTINEQSLHDQSSSSMNIDHSNNSNSCYSFDFDLYNTETFKLVPYDKLIHKKPFKGLLFDSLDIGLDFYKTYGKESGFDVNMSSLKRYNDGTIRIRYSTCSRSGFTESFKNENINVKFSDVKGRRTSSKTNGCPAVSKFKNLRCSLMFYIYVFVEDHNHELVAQDQLHLLRINRTMDFLDESFIHKIPIDVYNHPDFQKTFFDIIWNLQCSPQDFESSWSTMLDKFHLKENDWLSAMEKQRHHQSLLDYQSTTTTPKLRTPLAIEKHASKIYTHNIFLDIQKELYKSVFYCVQEFVVIEDKSEVYVLRDKKKKKLIDKNVNEDEDSDDFYRNSLPSHCPNTRYKVVFSRRGDSISISCSCMLFVQEGLLCRHMFFILNMKEYDEIPSTFILRRWRKDIIADGLLRKKCSYPHKGSKNECLIQDAYAILRLSINKIANNEDELAKYIKQLQEVNSGIPLCTSSRVSSNRSVHIEKIIGAAVPDVINIHNPEGIRNKGWASGKRIKSTREKVIEKSKKGSRLCSLCHKPNHNARSCILRLKKSDLESEVTEG</sequence>
<keyword evidence="1" id="KW-0862">Zinc</keyword>
<evidence type="ECO:0000313" key="4">
    <source>
        <dbReference type="Proteomes" id="UP001157418"/>
    </source>
</evidence>
<keyword evidence="4" id="KW-1185">Reference proteome</keyword>
<evidence type="ECO:0000313" key="3">
    <source>
        <dbReference type="EMBL" id="CAH1423564.1"/>
    </source>
</evidence>
<protein>
    <recommendedName>
        <fullName evidence="2">SWIM-type domain-containing protein</fullName>
    </recommendedName>
</protein>
<dbReference type="InterPro" id="IPR004330">
    <property type="entry name" value="FAR1_DNA_bnd_dom"/>
</dbReference>
<proteinExistence type="predicted"/>
<dbReference type="Proteomes" id="UP001157418">
    <property type="component" value="Unassembled WGS sequence"/>
</dbReference>
<dbReference type="PROSITE" id="PS50966">
    <property type="entry name" value="ZF_SWIM"/>
    <property type="match status" value="1"/>
</dbReference>
<evidence type="ECO:0000256" key="1">
    <source>
        <dbReference type="PROSITE-ProRule" id="PRU00325"/>
    </source>
</evidence>
<dbReference type="AlphaFoldDB" id="A0AAU9M6U3"/>
<accession>A0AAU9M6U3</accession>
<gene>
    <name evidence="3" type="ORF">LVIROSA_LOCUS10838</name>
</gene>
<keyword evidence="1" id="KW-0863">Zinc-finger</keyword>
<dbReference type="GO" id="GO:0008270">
    <property type="term" value="F:zinc ion binding"/>
    <property type="evidence" value="ECO:0007669"/>
    <property type="project" value="UniProtKB-KW"/>
</dbReference>
<feature type="domain" description="SWIM-type" evidence="2">
    <location>
        <begin position="354"/>
        <end position="392"/>
    </location>
</feature>
<dbReference type="PANTHER" id="PTHR47718:SF12">
    <property type="entry name" value="PROTEIN FAR1-RELATED SEQUENCE"/>
    <property type="match status" value="1"/>
</dbReference>
<reference evidence="3 4" key="1">
    <citation type="submission" date="2022-01" db="EMBL/GenBank/DDBJ databases">
        <authorList>
            <person name="Xiong W."/>
            <person name="Schranz E."/>
        </authorList>
    </citation>
    <scope>NUCLEOTIDE SEQUENCE [LARGE SCALE GENOMIC DNA]</scope>
</reference>
<dbReference type="PANTHER" id="PTHR47718">
    <property type="entry name" value="OS01G0519700 PROTEIN"/>
    <property type="match status" value="1"/>
</dbReference>
<dbReference type="Pfam" id="PF03101">
    <property type="entry name" value="FAR1"/>
    <property type="match status" value="1"/>
</dbReference>